<dbReference type="GO" id="GO:0006779">
    <property type="term" value="P:porphyrin-containing compound biosynthetic process"/>
    <property type="evidence" value="ECO:0007669"/>
    <property type="project" value="InterPro"/>
</dbReference>
<feature type="domain" description="Uroporphyrinogen decarboxylase (URO-D)" evidence="1">
    <location>
        <begin position="173"/>
        <end position="343"/>
    </location>
</feature>
<dbReference type="EMBL" id="LAZR01000756">
    <property type="protein sequence ID" value="KKN58573.1"/>
    <property type="molecule type" value="Genomic_DNA"/>
</dbReference>
<dbReference type="Pfam" id="PF01208">
    <property type="entry name" value="URO-D"/>
    <property type="match status" value="1"/>
</dbReference>
<accession>A0A0F9UY85</accession>
<dbReference type="SUPFAM" id="SSF51726">
    <property type="entry name" value="UROD/MetE-like"/>
    <property type="match status" value="1"/>
</dbReference>
<dbReference type="Gene3D" id="3.20.20.210">
    <property type="match status" value="1"/>
</dbReference>
<organism evidence="2">
    <name type="scientific">marine sediment metagenome</name>
    <dbReference type="NCBI Taxonomy" id="412755"/>
    <lineage>
        <taxon>unclassified sequences</taxon>
        <taxon>metagenomes</taxon>
        <taxon>ecological metagenomes</taxon>
    </lineage>
</organism>
<sequence length="361" mass="40544">MHVKRMTPKQRMVNLIRGDEVDQLPFVSYVGMSPGEETRRLFGDDSLGMLSWCPAHRIESPNCSTRSESFTADDGYEGVMDILDTPAGSLVQKRLIVPAWGGPWGFLEHFVKTSADLEVLLAYFQDRQVVPTSEGVNALNAELGEHGIAHVSLPRTPYQQLWIEWSLIEDVAYLMADAADLVDRVMTAMGEEFLQAAQATAQAAKDCEFYHTTIGDNVTAPMIGADLFEKWCLPYYNQAVDILADADIRFMVHMDGDLKSLWPSLDRCNIGGFDSLSPPPDNDTPVGVALQRWPEMMVWANFPSSVHLREPAEIRRVAEELLEEGGHTRRFWIQISEDMPPEAWRKSFPEIIGAVRDFGKP</sequence>
<reference evidence="2" key="1">
    <citation type="journal article" date="2015" name="Nature">
        <title>Complex archaea that bridge the gap between prokaryotes and eukaryotes.</title>
        <authorList>
            <person name="Spang A."/>
            <person name="Saw J.H."/>
            <person name="Jorgensen S.L."/>
            <person name="Zaremba-Niedzwiedzka K."/>
            <person name="Martijn J."/>
            <person name="Lind A.E."/>
            <person name="van Eijk R."/>
            <person name="Schleper C."/>
            <person name="Guy L."/>
            <person name="Ettema T.J."/>
        </authorList>
    </citation>
    <scope>NUCLEOTIDE SEQUENCE</scope>
</reference>
<gene>
    <name evidence="2" type="ORF">LCGC14_0550810</name>
</gene>
<evidence type="ECO:0000313" key="2">
    <source>
        <dbReference type="EMBL" id="KKN58573.1"/>
    </source>
</evidence>
<name>A0A0F9UY85_9ZZZZ</name>
<dbReference type="InterPro" id="IPR000257">
    <property type="entry name" value="Uroporphyrinogen_deCOase"/>
</dbReference>
<comment type="caution">
    <text evidence="2">The sequence shown here is derived from an EMBL/GenBank/DDBJ whole genome shotgun (WGS) entry which is preliminary data.</text>
</comment>
<dbReference type="InterPro" id="IPR038071">
    <property type="entry name" value="UROD/MetE-like_sf"/>
</dbReference>
<protein>
    <recommendedName>
        <fullName evidence="1">Uroporphyrinogen decarboxylase (URO-D) domain-containing protein</fullName>
    </recommendedName>
</protein>
<evidence type="ECO:0000259" key="1">
    <source>
        <dbReference type="Pfam" id="PF01208"/>
    </source>
</evidence>
<proteinExistence type="predicted"/>
<dbReference type="GO" id="GO:0004853">
    <property type="term" value="F:uroporphyrinogen decarboxylase activity"/>
    <property type="evidence" value="ECO:0007669"/>
    <property type="project" value="InterPro"/>
</dbReference>
<dbReference type="AlphaFoldDB" id="A0A0F9UY85"/>